<accession>X1EPX8</accession>
<sequence>MDFEKLCLLAENDDKYDLFVDQRQVELAASGQCIMASRLAIWLLKNAELKVYLEASPQVRAGRIAGREGLTVDQALKAMVKRDNRDHQRYMRLYGIDIDRYDFVDLIVDTEKGDQFHVVDQIIKKVKNL</sequence>
<protein>
    <recommendedName>
        <fullName evidence="2">(d)CMP kinase</fullName>
    </recommendedName>
</protein>
<reference evidence="1" key="1">
    <citation type="journal article" date="2014" name="Front. Microbiol.">
        <title>High frequency of phylogenetically diverse reductive dehalogenase-homologous genes in deep subseafloor sedimentary metagenomes.</title>
        <authorList>
            <person name="Kawai M."/>
            <person name="Futagami T."/>
            <person name="Toyoda A."/>
            <person name="Takaki Y."/>
            <person name="Nishi S."/>
            <person name="Hori S."/>
            <person name="Arai W."/>
            <person name="Tsubouchi T."/>
            <person name="Morono Y."/>
            <person name="Uchiyama I."/>
            <person name="Ito T."/>
            <person name="Fujiyama A."/>
            <person name="Inagaki F."/>
            <person name="Takami H."/>
        </authorList>
    </citation>
    <scope>NUCLEOTIDE SEQUENCE</scope>
    <source>
        <strain evidence="1">Expedition CK06-06</strain>
    </source>
</reference>
<evidence type="ECO:0000313" key="1">
    <source>
        <dbReference type="EMBL" id="GAH34622.1"/>
    </source>
</evidence>
<dbReference type="SUPFAM" id="SSF52540">
    <property type="entry name" value="P-loop containing nucleoside triphosphate hydrolases"/>
    <property type="match status" value="1"/>
</dbReference>
<dbReference type="Gene3D" id="3.40.50.300">
    <property type="entry name" value="P-loop containing nucleotide triphosphate hydrolases"/>
    <property type="match status" value="1"/>
</dbReference>
<name>X1EPX8_9ZZZZ</name>
<dbReference type="Pfam" id="PF13189">
    <property type="entry name" value="Cytidylate_kin2"/>
    <property type="match status" value="1"/>
</dbReference>
<evidence type="ECO:0008006" key="2">
    <source>
        <dbReference type="Google" id="ProtNLM"/>
    </source>
</evidence>
<organism evidence="1">
    <name type="scientific">marine sediment metagenome</name>
    <dbReference type="NCBI Taxonomy" id="412755"/>
    <lineage>
        <taxon>unclassified sequences</taxon>
        <taxon>metagenomes</taxon>
        <taxon>ecological metagenomes</taxon>
    </lineage>
</organism>
<comment type="caution">
    <text evidence="1">The sequence shown here is derived from an EMBL/GenBank/DDBJ whole genome shotgun (WGS) entry which is preliminary data.</text>
</comment>
<dbReference type="AlphaFoldDB" id="X1EPX8"/>
<dbReference type="EMBL" id="BARU01010580">
    <property type="protein sequence ID" value="GAH34622.1"/>
    <property type="molecule type" value="Genomic_DNA"/>
</dbReference>
<proteinExistence type="predicted"/>
<dbReference type="InterPro" id="IPR027417">
    <property type="entry name" value="P-loop_NTPase"/>
</dbReference>
<gene>
    <name evidence="1" type="ORF">S03H2_20132</name>
</gene>